<sequence>MFRASILMTSAVLLAGCATSDDSSTNNNDQYGYQYLCSGDKEFFADFLVEEQGALVKVEDVDYALVQVPSGSGTRYMLPENAQSEIQPVNLYTKGNYARLELGREIYKNCESQ</sequence>
<evidence type="ECO:0000256" key="1">
    <source>
        <dbReference type="ARBA" id="ARBA00022729"/>
    </source>
</evidence>
<dbReference type="InterPro" id="IPR036328">
    <property type="entry name" value="MliC_sf"/>
</dbReference>
<dbReference type="Proteomes" id="UP000186313">
    <property type="component" value="Unassembled WGS sequence"/>
</dbReference>
<dbReference type="STRING" id="1381081.BIY22_17120"/>
<dbReference type="PROSITE" id="PS51257">
    <property type="entry name" value="PROKAR_LIPOPROTEIN"/>
    <property type="match status" value="1"/>
</dbReference>
<comment type="caution">
    <text evidence="7">The sequence shown here is derived from an EMBL/GenBank/DDBJ whole genome shotgun (WGS) entry which is preliminary data.</text>
</comment>
<dbReference type="InterPro" id="IPR018660">
    <property type="entry name" value="MliC"/>
</dbReference>
<evidence type="ECO:0000256" key="3">
    <source>
        <dbReference type="ARBA" id="ARBA00023139"/>
    </source>
</evidence>
<evidence type="ECO:0000313" key="7">
    <source>
        <dbReference type="EMBL" id="OLQ91976.1"/>
    </source>
</evidence>
<reference evidence="7 8" key="1">
    <citation type="submission" date="2016-09" db="EMBL/GenBank/DDBJ databases">
        <title>Genomic Taxonomy of the Vibrionaceae.</title>
        <authorList>
            <person name="Gonzalez-Castillo A."/>
            <person name="Gomez-Gil B."/>
            <person name="Enciso-Ibarra K."/>
        </authorList>
    </citation>
    <scope>NUCLEOTIDE SEQUENCE [LARGE SCALE GENOMIC DNA]</scope>
    <source>
        <strain evidence="7 8">CAIM 703</strain>
    </source>
</reference>
<dbReference type="AlphaFoldDB" id="A0A1Q9HMP8"/>
<dbReference type="Gene3D" id="2.40.128.200">
    <property type="match status" value="1"/>
</dbReference>
<keyword evidence="1 5" id="KW-0732">Signal</keyword>
<evidence type="ECO:0000256" key="4">
    <source>
        <dbReference type="ARBA" id="ARBA00023288"/>
    </source>
</evidence>
<keyword evidence="2" id="KW-0472">Membrane</keyword>
<dbReference type="RefSeq" id="WP_075706690.1">
    <property type="nucleotide sequence ID" value="NZ_MJMJ01000006.1"/>
</dbReference>
<feature type="domain" description="C-type lysozyme inhibitor" evidence="6">
    <location>
        <begin position="35"/>
        <end position="105"/>
    </location>
</feature>
<name>A0A1Q9HMP8_9VIBR</name>
<organism evidence="7 8">
    <name type="scientific">Vibrio panuliri</name>
    <dbReference type="NCBI Taxonomy" id="1381081"/>
    <lineage>
        <taxon>Bacteria</taxon>
        <taxon>Pseudomonadati</taxon>
        <taxon>Pseudomonadota</taxon>
        <taxon>Gammaproteobacteria</taxon>
        <taxon>Vibrionales</taxon>
        <taxon>Vibrionaceae</taxon>
        <taxon>Vibrio</taxon>
    </lineage>
</organism>
<feature type="chain" id="PRO_5012005684" description="C-type lysozyme inhibitor domain-containing protein" evidence="5">
    <location>
        <begin position="21"/>
        <end position="113"/>
    </location>
</feature>
<evidence type="ECO:0000313" key="8">
    <source>
        <dbReference type="Proteomes" id="UP000186313"/>
    </source>
</evidence>
<evidence type="ECO:0000256" key="5">
    <source>
        <dbReference type="SAM" id="SignalP"/>
    </source>
</evidence>
<protein>
    <recommendedName>
        <fullName evidence="6">C-type lysozyme inhibitor domain-containing protein</fullName>
    </recommendedName>
</protein>
<keyword evidence="3" id="KW-0564">Palmitate</keyword>
<accession>A0A1Q9HMP8</accession>
<feature type="signal peptide" evidence="5">
    <location>
        <begin position="1"/>
        <end position="20"/>
    </location>
</feature>
<evidence type="ECO:0000259" key="6">
    <source>
        <dbReference type="Pfam" id="PF09864"/>
    </source>
</evidence>
<dbReference type="SUPFAM" id="SSF141488">
    <property type="entry name" value="YdhA-like"/>
    <property type="match status" value="1"/>
</dbReference>
<dbReference type="OrthoDB" id="7069120at2"/>
<evidence type="ECO:0000256" key="2">
    <source>
        <dbReference type="ARBA" id="ARBA00023136"/>
    </source>
</evidence>
<proteinExistence type="predicted"/>
<gene>
    <name evidence="7" type="ORF">BIY22_17120</name>
</gene>
<dbReference type="EMBL" id="MJMJ01000006">
    <property type="protein sequence ID" value="OLQ91976.1"/>
    <property type="molecule type" value="Genomic_DNA"/>
</dbReference>
<keyword evidence="4" id="KW-0449">Lipoprotein</keyword>
<dbReference type="Pfam" id="PF09864">
    <property type="entry name" value="MliC"/>
    <property type="match status" value="1"/>
</dbReference>